<organism evidence="2 3">
    <name type="scientific">Leifsonia poae</name>
    <dbReference type="NCBI Taxonomy" id="110933"/>
    <lineage>
        <taxon>Bacteria</taxon>
        <taxon>Bacillati</taxon>
        <taxon>Actinomycetota</taxon>
        <taxon>Actinomycetes</taxon>
        <taxon>Micrococcales</taxon>
        <taxon>Microbacteriaceae</taxon>
        <taxon>Leifsonia</taxon>
    </lineage>
</organism>
<evidence type="ECO:0000313" key="2">
    <source>
        <dbReference type="EMBL" id="GLJ78086.1"/>
    </source>
</evidence>
<feature type="signal peptide" evidence="1">
    <location>
        <begin position="1"/>
        <end position="22"/>
    </location>
</feature>
<dbReference type="AlphaFoldDB" id="A0A9W6HDD9"/>
<sequence>MRRATALVVAAGLLAITLTGCSSDPNANCDAALKPGAASALISATGKVGSKPTVTFPTPIDTTTSQRSTLVEGSGEQVIKGQMVELQYSFFDGTTKQSLGASTYEANSPQLVAIGQVPIPALNDGLLCSTVGSRLAIAMAPKDTATESASQLPNSVVAVVDVVKAFLPKANGAPQPSVSGFPTVVLAPTGQPGITVPGSSAPKKVQAETLKAGSGETVKKDSTAVLHYTAVGWENKNVALSTWTSGTPDVVPVNTGASVVQQGSALPQAMLKQLVGKKVGSQIGVVTPADGSTPALVWVVDILGVR</sequence>
<dbReference type="PROSITE" id="PS51257">
    <property type="entry name" value="PROKAR_LIPOPROTEIN"/>
    <property type="match status" value="1"/>
</dbReference>
<dbReference type="InterPro" id="IPR046357">
    <property type="entry name" value="PPIase_dom_sf"/>
</dbReference>
<protein>
    <submittedName>
        <fullName evidence="2">Peptidylprolyl isomerase</fullName>
    </submittedName>
</protein>
<keyword evidence="3" id="KW-1185">Reference proteome</keyword>
<dbReference type="GO" id="GO:0003755">
    <property type="term" value="F:peptidyl-prolyl cis-trans isomerase activity"/>
    <property type="evidence" value="ECO:0007669"/>
    <property type="project" value="InterPro"/>
</dbReference>
<dbReference type="Gene3D" id="3.10.50.40">
    <property type="match status" value="2"/>
</dbReference>
<comment type="caution">
    <text evidence="2">The sequence shown here is derived from an EMBL/GenBank/DDBJ whole genome shotgun (WGS) entry which is preliminary data.</text>
</comment>
<accession>A0A9W6HDD9</accession>
<reference evidence="2" key="2">
    <citation type="submission" date="2023-01" db="EMBL/GenBank/DDBJ databases">
        <authorList>
            <person name="Sun Q."/>
            <person name="Evtushenko L."/>
        </authorList>
    </citation>
    <scope>NUCLEOTIDE SEQUENCE</scope>
    <source>
        <strain evidence="2">VKM Ac-1401</strain>
    </source>
</reference>
<name>A0A9W6HDD9_9MICO</name>
<proteinExistence type="predicted"/>
<dbReference type="RefSeq" id="WP_271178680.1">
    <property type="nucleotide sequence ID" value="NZ_BAAAJO010000003.1"/>
</dbReference>
<evidence type="ECO:0000256" key="1">
    <source>
        <dbReference type="SAM" id="SignalP"/>
    </source>
</evidence>
<evidence type="ECO:0000313" key="3">
    <source>
        <dbReference type="Proteomes" id="UP001142372"/>
    </source>
</evidence>
<dbReference type="EMBL" id="BSEN01000015">
    <property type="protein sequence ID" value="GLJ78086.1"/>
    <property type="molecule type" value="Genomic_DNA"/>
</dbReference>
<keyword evidence="2" id="KW-0413">Isomerase</keyword>
<dbReference type="SUPFAM" id="SSF54534">
    <property type="entry name" value="FKBP-like"/>
    <property type="match status" value="1"/>
</dbReference>
<gene>
    <name evidence="2" type="ORF">GCM10017584_36600</name>
</gene>
<reference evidence="2" key="1">
    <citation type="journal article" date="2014" name="Int. J. Syst. Evol. Microbiol.">
        <title>Complete genome sequence of Corynebacterium casei LMG S-19264T (=DSM 44701T), isolated from a smear-ripened cheese.</title>
        <authorList>
            <consortium name="US DOE Joint Genome Institute (JGI-PGF)"/>
            <person name="Walter F."/>
            <person name="Albersmeier A."/>
            <person name="Kalinowski J."/>
            <person name="Ruckert C."/>
        </authorList>
    </citation>
    <scope>NUCLEOTIDE SEQUENCE</scope>
    <source>
        <strain evidence="2">VKM Ac-1401</strain>
    </source>
</reference>
<dbReference type="Proteomes" id="UP001142372">
    <property type="component" value="Unassembled WGS sequence"/>
</dbReference>
<feature type="chain" id="PRO_5040886649" evidence="1">
    <location>
        <begin position="23"/>
        <end position="306"/>
    </location>
</feature>
<keyword evidence="1" id="KW-0732">Signal</keyword>